<keyword evidence="1" id="KW-0732">Signal</keyword>
<evidence type="ECO:0000256" key="1">
    <source>
        <dbReference type="SAM" id="SignalP"/>
    </source>
</evidence>
<evidence type="ECO:0000313" key="3">
    <source>
        <dbReference type="EMBL" id="OTG29368.1"/>
    </source>
</evidence>
<organism evidence="3 4">
    <name type="scientific">Helianthus annuus</name>
    <name type="common">Common sunflower</name>
    <dbReference type="NCBI Taxonomy" id="4232"/>
    <lineage>
        <taxon>Eukaryota</taxon>
        <taxon>Viridiplantae</taxon>
        <taxon>Streptophyta</taxon>
        <taxon>Embryophyta</taxon>
        <taxon>Tracheophyta</taxon>
        <taxon>Spermatophyta</taxon>
        <taxon>Magnoliopsida</taxon>
        <taxon>eudicotyledons</taxon>
        <taxon>Gunneridae</taxon>
        <taxon>Pentapetalae</taxon>
        <taxon>asterids</taxon>
        <taxon>campanulids</taxon>
        <taxon>Asterales</taxon>
        <taxon>Asteraceae</taxon>
        <taxon>Asteroideae</taxon>
        <taxon>Heliantheae alliance</taxon>
        <taxon>Heliantheae</taxon>
        <taxon>Helianthus</taxon>
    </lineage>
</organism>
<proteinExistence type="predicted"/>
<dbReference type="InParanoid" id="A0A251V175"/>
<dbReference type="Gramene" id="mRNA:HanXRQr2_Chr11g0489411">
    <property type="protein sequence ID" value="mRNA:HanXRQr2_Chr11g0489411"/>
    <property type="gene ID" value="HanXRQr2_Chr11g0489411"/>
</dbReference>
<gene>
    <name evidence="3" type="ORF">HannXRQ_Chr04g0121441</name>
    <name evidence="2" type="ORF">HanXRQr2_Chr11g0489411</name>
</gene>
<dbReference type="AlphaFoldDB" id="A0A251V175"/>
<evidence type="ECO:0000313" key="2">
    <source>
        <dbReference type="EMBL" id="KAF5781914.1"/>
    </source>
</evidence>
<feature type="chain" id="PRO_5012874495" evidence="1">
    <location>
        <begin position="19"/>
        <end position="54"/>
    </location>
</feature>
<accession>A0A251V175</accession>
<name>A0A251V175_HELAN</name>
<evidence type="ECO:0000313" key="4">
    <source>
        <dbReference type="Proteomes" id="UP000215914"/>
    </source>
</evidence>
<feature type="signal peptide" evidence="1">
    <location>
        <begin position="1"/>
        <end position="18"/>
    </location>
</feature>
<sequence length="54" mass="6269">MVAMVQVVVVCFAWVLTALSIPATTSENERHKQIPLGFRRDFWYMLLKIYQGPI</sequence>
<dbReference type="EMBL" id="MNCJ02000326">
    <property type="protein sequence ID" value="KAF5781914.1"/>
    <property type="molecule type" value="Genomic_DNA"/>
</dbReference>
<reference evidence="3" key="2">
    <citation type="submission" date="2017-02" db="EMBL/GenBank/DDBJ databases">
        <title>Sunflower complete genome.</title>
        <authorList>
            <person name="Langlade N."/>
            <person name="Munos S."/>
        </authorList>
    </citation>
    <scope>NUCLEOTIDE SEQUENCE [LARGE SCALE GENOMIC DNA]</scope>
    <source>
        <tissue evidence="3">Leaves</tissue>
    </source>
</reference>
<dbReference type="Proteomes" id="UP000215914">
    <property type="component" value="Chromosome 4"/>
</dbReference>
<protein>
    <submittedName>
        <fullName evidence="3">Uncharacterized protein</fullName>
    </submittedName>
</protein>
<reference evidence="2" key="3">
    <citation type="submission" date="2020-06" db="EMBL/GenBank/DDBJ databases">
        <title>Helianthus annuus Genome sequencing and assembly Release 2.</title>
        <authorList>
            <person name="Gouzy J."/>
            <person name="Langlade N."/>
            <person name="Munos S."/>
        </authorList>
    </citation>
    <scope>NUCLEOTIDE SEQUENCE</scope>
    <source>
        <tissue evidence="2">Leaves</tissue>
    </source>
</reference>
<keyword evidence="4" id="KW-1185">Reference proteome</keyword>
<reference evidence="2 4" key="1">
    <citation type="journal article" date="2017" name="Nature">
        <title>The sunflower genome provides insights into oil metabolism, flowering and Asterid evolution.</title>
        <authorList>
            <person name="Badouin H."/>
            <person name="Gouzy J."/>
            <person name="Grassa C.J."/>
            <person name="Murat F."/>
            <person name="Staton S.E."/>
            <person name="Cottret L."/>
            <person name="Lelandais-Briere C."/>
            <person name="Owens G.L."/>
            <person name="Carrere S."/>
            <person name="Mayjonade B."/>
            <person name="Legrand L."/>
            <person name="Gill N."/>
            <person name="Kane N.C."/>
            <person name="Bowers J.E."/>
            <person name="Hubner S."/>
            <person name="Bellec A."/>
            <person name="Berard A."/>
            <person name="Berges H."/>
            <person name="Blanchet N."/>
            <person name="Boniface M.C."/>
            <person name="Brunel D."/>
            <person name="Catrice O."/>
            <person name="Chaidir N."/>
            <person name="Claudel C."/>
            <person name="Donnadieu C."/>
            <person name="Faraut T."/>
            <person name="Fievet G."/>
            <person name="Helmstetter N."/>
            <person name="King M."/>
            <person name="Knapp S.J."/>
            <person name="Lai Z."/>
            <person name="Le Paslier M.C."/>
            <person name="Lippi Y."/>
            <person name="Lorenzon L."/>
            <person name="Mandel J.R."/>
            <person name="Marage G."/>
            <person name="Marchand G."/>
            <person name="Marquand E."/>
            <person name="Bret-Mestries E."/>
            <person name="Morien E."/>
            <person name="Nambeesan S."/>
            <person name="Nguyen T."/>
            <person name="Pegot-Espagnet P."/>
            <person name="Pouilly N."/>
            <person name="Raftis F."/>
            <person name="Sallet E."/>
            <person name="Schiex T."/>
            <person name="Thomas J."/>
            <person name="Vandecasteele C."/>
            <person name="Vares D."/>
            <person name="Vear F."/>
            <person name="Vautrin S."/>
            <person name="Crespi M."/>
            <person name="Mangin B."/>
            <person name="Burke J.M."/>
            <person name="Salse J."/>
            <person name="Munos S."/>
            <person name="Vincourt P."/>
            <person name="Rieseberg L.H."/>
            <person name="Langlade N.B."/>
        </authorList>
    </citation>
    <scope>NUCLEOTIDE SEQUENCE [LARGE SCALE GENOMIC DNA]</scope>
    <source>
        <strain evidence="4">cv. SF193</strain>
        <tissue evidence="2">Leaves</tissue>
    </source>
</reference>
<dbReference type="EMBL" id="CM007893">
    <property type="protein sequence ID" value="OTG29368.1"/>
    <property type="molecule type" value="Genomic_DNA"/>
</dbReference>